<proteinExistence type="predicted"/>
<gene>
    <name evidence="1" type="ORF">MM415A00270_0008</name>
    <name evidence="2" type="ORF">MM415B03443_0005</name>
</gene>
<evidence type="ECO:0000313" key="1">
    <source>
        <dbReference type="EMBL" id="QJA83600.1"/>
    </source>
</evidence>
<name>A0A6M3LCS0_9ZZZZ</name>
<reference evidence="2" key="1">
    <citation type="submission" date="2020-03" db="EMBL/GenBank/DDBJ databases">
        <title>The deep terrestrial virosphere.</title>
        <authorList>
            <person name="Holmfeldt K."/>
            <person name="Nilsson E."/>
            <person name="Simone D."/>
            <person name="Lopez-Fernandez M."/>
            <person name="Wu X."/>
            <person name="de Brujin I."/>
            <person name="Lundin D."/>
            <person name="Andersson A."/>
            <person name="Bertilsson S."/>
            <person name="Dopson M."/>
        </authorList>
    </citation>
    <scope>NUCLEOTIDE SEQUENCE</scope>
    <source>
        <strain evidence="1">MM415A00270</strain>
        <strain evidence="2">MM415B03443</strain>
    </source>
</reference>
<organism evidence="2">
    <name type="scientific">viral metagenome</name>
    <dbReference type="NCBI Taxonomy" id="1070528"/>
    <lineage>
        <taxon>unclassified sequences</taxon>
        <taxon>metagenomes</taxon>
        <taxon>organismal metagenomes</taxon>
    </lineage>
</organism>
<dbReference type="AlphaFoldDB" id="A0A6M3LCS0"/>
<protein>
    <submittedName>
        <fullName evidence="2">Uncharacterized protein</fullName>
    </submittedName>
</protein>
<accession>A0A6M3LCS0</accession>
<sequence>MDNSLIVTQVEKDKVQSIVDEINRRHNPSAFFHGIPVYVNDGVPKGEIWFGTDKEKVILKNVEG</sequence>
<dbReference type="EMBL" id="MT142967">
    <property type="protein sequence ID" value="QJA91174.1"/>
    <property type="molecule type" value="Genomic_DNA"/>
</dbReference>
<evidence type="ECO:0000313" key="2">
    <source>
        <dbReference type="EMBL" id="QJA91174.1"/>
    </source>
</evidence>
<dbReference type="EMBL" id="MT142514">
    <property type="protein sequence ID" value="QJA83600.1"/>
    <property type="molecule type" value="Genomic_DNA"/>
</dbReference>